<dbReference type="PANTHER" id="PTHR13774:SF17">
    <property type="entry name" value="PHENAZINE BIOSYNTHESIS-LIKE DOMAIN-CONTAINING PROTEIN"/>
    <property type="match status" value="1"/>
</dbReference>
<dbReference type="Proteomes" id="UP001168552">
    <property type="component" value="Unassembled WGS sequence"/>
</dbReference>
<dbReference type="NCBIfam" id="TIGR00654">
    <property type="entry name" value="PhzF_family"/>
    <property type="match status" value="1"/>
</dbReference>
<evidence type="ECO:0000313" key="4">
    <source>
        <dbReference type="Proteomes" id="UP001168552"/>
    </source>
</evidence>
<comment type="caution">
    <text evidence="3">The sequence shown here is derived from an EMBL/GenBank/DDBJ whole genome shotgun (WGS) entry which is preliminary data.</text>
</comment>
<organism evidence="3 4">
    <name type="scientific">Shiella aurantiaca</name>
    <dbReference type="NCBI Taxonomy" id="3058365"/>
    <lineage>
        <taxon>Bacteria</taxon>
        <taxon>Pseudomonadati</taxon>
        <taxon>Bacteroidota</taxon>
        <taxon>Cytophagia</taxon>
        <taxon>Cytophagales</taxon>
        <taxon>Shiellaceae</taxon>
        <taxon>Shiella</taxon>
    </lineage>
</organism>
<dbReference type="Pfam" id="PF02567">
    <property type="entry name" value="PhzC-PhzF"/>
    <property type="match status" value="1"/>
</dbReference>
<keyword evidence="4" id="KW-1185">Reference proteome</keyword>
<gene>
    <name evidence="3" type="ORF">QWY31_12055</name>
</gene>
<proteinExistence type="inferred from homology"/>
<evidence type="ECO:0000256" key="1">
    <source>
        <dbReference type="ARBA" id="ARBA00008270"/>
    </source>
</evidence>
<dbReference type="EMBL" id="JAUHJS010000006">
    <property type="protein sequence ID" value="MDN4166240.1"/>
    <property type="molecule type" value="Genomic_DNA"/>
</dbReference>
<dbReference type="InterPro" id="IPR003719">
    <property type="entry name" value="Phenazine_PhzF-like"/>
</dbReference>
<dbReference type="PIRSF" id="PIRSF016184">
    <property type="entry name" value="PhzC_PhzF"/>
    <property type="match status" value="1"/>
</dbReference>
<name>A0ABT8F701_9BACT</name>
<protein>
    <submittedName>
        <fullName evidence="3">PhzF family phenazine biosynthesis protein</fullName>
    </submittedName>
</protein>
<evidence type="ECO:0000256" key="2">
    <source>
        <dbReference type="ARBA" id="ARBA00023235"/>
    </source>
</evidence>
<evidence type="ECO:0000313" key="3">
    <source>
        <dbReference type="EMBL" id="MDN4166240.1"/>
    </source>
</evidence>
<keyword evidence="2" id="KW-0413">Isomerase</keyword>
<dbReference type="Gene3D" id="3.10.310.10">
    <property type="entry name" value="Diaminopimelate Epimerase, Chain A, domain 1"/>
    <property type="match status" value="2"/>
</dbReference>
<dbReference type="PANTHER" id="PTHR13774">
    <property type="entry name" value="PHENAZINE BIOSYNTHESIS PROTEIN"/>
    <property type="match status" value="1"/>
</dbReference>
<reference evidence="3" key="1">
    <citation type="submission" date="2023-06" db="EMBL/GenBank/DDBJ databases">
        <title>Cytophagales bacterium Strain LB-30, isolated from soil.</title>
        <authorList>
            <person name="Liu B."/>
        </authorList>
    </citation>
    <scope>NUCLEOTIDE SEQUENCE</scope>
    <source>
        <strain evidence="3">LB-30</strain>
    </source>
</reference>
<sequence>MTLYQIDAFAERAFTGNPAAVVLLKEWPSDTLMKQIAMENNLSETAFLVKKTEDTYALRWFTPATEVDLCGHATLASAWVLFNEEKISAASLHFETRSGILTVQKEGDALVMDFPADTLQPHTTDVPELLYGFGVQAREVYKGVSDWLVVLDSQAEVQQIVPDLKTLKKIPARGIIVTAKGDDCDFVSRFFGPNCGVDEDPVTGSAHTTLSVYWANILKKNTFTARQLSKRGGTVYCTLAGDRVFLKGKARLFLKGEIYL</sequence>
<dbReference type="SUPFAM" id="SSF54506">
    <property type="entry name" value="Diaminopimelate epimerase-like"/>
    <property type="match status" value="1"/>
</dbReference>
<comment type="similarity">
    <text evidence="1">Belongs to the PhzF family.</text>
</comment>
<accession>A0ABT8F701</accession>